<reference evidence="2 3" key="1">
    <citation type="submission" date="2014-08" db="EMBL/GenBank/DDBJ databases">
        <title>Comparative genomics of the Paenibacillus odorifer group.</title>
        <authorList>
            <person name="den Bakker H.C."/>
            <person name="Tsai Y.-C."/>
            <person name="Martin N."/>
            <person name="Korlach J."/>
            <person name="Wiedmann M."/>
        </authorList>
    </citation>
    <scope>NUCLEOTIDE SEQUENCE [LARGE SCALE GENOMIC DNA]</scope>
    <source>
        <strain evidence="2 3">DSM 14472</strain>
    </source>
</reference>
<accession>A0A089LTI3</accession>
<dbReference type="PANTHER" id="PTHR43346">
    <property type="entry name" value="LIGAND BINDING DOMAIN PROTEIN, PUTATIVE (AFU_ORTHOLOGUE AFUA_6G14370)-RELATED"/>
    <property type="match status" value="1"/>
</dbReference>
<dbReference type="SUPFAM" id="SSF51182">
    <property type="entry name" value="RmlC-like cupins"/>
    <property type="match status" value="1"/>
</dbReference>
<organism evidence="2 3">
    <name type="scientific">Paenibacillus stellifer</name>
    <dbReference type="NCBI Taxonomy" id="169760"/>
    <lineage>
        <taxon>Bacteria</taxon>
        <taxon>Bacillati</taxon>
        <taxon>Bacillota</taxon>
        <taxon>Bacilli</taxon>
        <taxon>Bacillales</taxon>
        <taxon>Paenibacillaceae</taxon>
        <taxon>Paenibacillus</taxon>
    </lineage>
</organism>
<dbReference type="CDD" id="cd02223">
    <property type="entry name" value="cupin_Bh2720-like"/>
    <property type="match status" value="1"/>
</dbReference>
<dbReference type="Proteomes" id="UP000029507">
    <property type="component" value="Chromosome"/>
</dbReference>
<dbReference type="InterPro" id="IPR011051">
    <property type="entry name" value="RmlC_Cupin_sf"/>
</dbReference>
<dbReference type="Gene3D" id="2.60.120.10">
    <property type="entry name" value="Jelly Rolls"/>
    <property type="match status" value="1"/>
</dbReference>
<sequence>MKKMNALPLPQAFVSPSYPYYPWQPYQPYRFHTYYVMGYPPLYPSYYSYERFGSLHGQVIKDHGREPFVVNIDQVTKQNNTYRTALWTGEHFQVTVMSIPVGGDIGLEVHPATDQFIRIEEGQALVQMGDSKDSLDFVATAFDDYAIMIPAGKWHNLTNTGDKSLKVYVIYAPPEHPFGTIHAAKADAMASHDHLR</sequence>
<evidence type="ECO:0000313" key="3">
    <source>
        <dbReference type="Proteomes" id="UP000029507"/>
    </source>
</evidence>
<evidence type="ECO:0000259" key="1">
    <source>
        <dbReference type="Pfam" id="PF07883"/>
    </source>
</evidence>
<dbReference type="InterPro" id="IPR013096">
    <property type="entry name" value="Cupin_2"/>
</dbReference>
<keyword evidence="3" id="KW-1185">Reference proteome</keyword>
<feature type="domain" description="Cupin type-2" evidence="1">
    <location>
        <begin position="96"/>
        <end position="171"/>
    </location>
</feature>
<dbReference type="KEGG" id="pste:PSTEL_04920"/>
<dbReference type="InterPro" id="IPR014710">
    <property type="entry name" value="RmlC-like_jellyroll"/>
</dbReference>
<evidence type="ECO:0000313" key="2">
    <source>
        <dbReference type="EMBL" id="AIQ62543.1"/>
    </source>
</evidence>
<dbReference type="PANTHER" id="PTHR43346:SF1">
    <property type="entry name" value="QUERCETIN 2,3-DIOXYGENASE-RELATED"/>
    <property type="match status" value="1"/>
</dbReference>
<dbReference type="AlphaFoldDB" id="A0A089LTI3"/>
<dbReference type="HOGENOM" id="CLU_090569_1_0_9"/>
<name>A0A089LTI3_9BACL</name>
<dbReference type="EMBL" id="CP009286">
    <property type="protein sequence ID" value="AIQ62543.1"/>
    <property type="molecule type" value="Genomic_DNA"/>
</dbReference>
<dbReference type="InterPro" id="IPR052538">
    <property type="entry name" value="Flavonoid_dioxygenase-like"/>
</dbReference>
<proteinExistence type="predicted"/>
<gene>
    <name evidence="2" type="ORF">PSTEL_04920</name>
</gene>
<dbReference type="RefSeq" id="WP_038700137.1">
    <property type="nucleotide sequence ID" value="NZ_CP009286.1"/>
</dbReference>
<protein>
    <submittedName>
        <fullName evidence="2">Cupin</fullName>
    </submittedName>
</protein>
<dbReference type="Pfam" id="PF07883">
    <property type="entry name" value="Cupin_2"/>
    <property type="match status" value="1"/>
</dbReference>
<dbReference type="STRING" id="169760.PSTEL_04920"/>